<evidence type="ECO:0000313" key="9">
    <source>
        <dbReference type="EMBL" id="KKQ91773.1"/>
    </source>
</evidence>
<evidence type="ECO:0000259" key="8">
    <source>
        <dbReference type="Pfam" id="PF11967"/>
    </source>
</evidence>
<keyword evidence="5 7" id="KW-0234">DNA repair</keyword>
<protein>
    <recommendedName>
        <fullName evidence="2 7">DNA repair protein RecO</fullName>
    </recommendedName>
    <alternativeName>
        <fullName evidence="6 7">Recombination protein O</fullName>
    </alternativeName>
</protein>
<evidence type="ECO:0000313" key="10">
    <source>
        <dbReference type="Proteomes" id="UP000034774"/>
    </source>
</evidence>
<comment type="function">
    <text evidence="7">Involved in DNA repair and RecF pathway recombination.</text>
</comment>
<dbReference type="InterPro" id="IPR012340">
    <property type="entry name" value="NA-bd_OB-fold"/>
</dbReference>
<dbReference type="SUPFAM" id="SSF57863">
    <property type="entry name" value="ArfGap/RecO-like zinc finger"/>
    <property type="match status" value="1"/>
</dbReference>
<comment type="caution">
    <text evidence="9">The sequence shown here is derived from an EMBL/GenBank/DDBJ whole genome shotgun (WGS) entry which is preliminary data.</text>
</comment>
<dbReference type="Pfam" id="PF02565">
    <property type="entry name" value="RecO_C"/>
    <property type="match status" value="1"/>
</dbReference>
<dbReference type="PANTHER" id="PTHR33991:SF1">
    <property type="entry name" value="DNA REPAIR PROTEIN RECO"/>
    <property type="match status" value="1"/>
</dbReference>
<dbReference type="Gene3D" id="2.40.50.140">
    <property type="entry name" value="Nucleic acid-binding proteins"/>
    <property type="match status" value="1"/>
</dbReference>
<dbReference type="AlphaFoldDB" id="A0A0G0LIQ9"/>
<dbReference type="PANTHER" id="PTHR33991">
    <property type="entry name" value="DNA REPAIR PROTEIN RECO"/>
    <property type="match status" value="1"/>
</dbReference>
<dbReference type="Proteomes" id="UP000034774">
    <property type="component" value="Unassembled WGS sequence"/>
</dbReference>
<dbReference type="GO" id="GO:0006310">
    <property type="term" value="P:DNA recombination"/>
    <property type="evidence" value="ECO:0007669"/>
    <property type="project" value="UniProtKB-UniRule"/>
</dbReference>
<evidence type="ECO:0000256" key="5">
    <source>
        <dbReference type="ARBA" id="ARBA00023204"/>
    </source>
</evidence>
<dbReference type="Gene3D" id="1.20.1440.120">
    <property type="entry name" value="Recombination protein O, C-terminal domain"/>
    <property type="match status" value="1"/>
</dbReference>
<evidence type="ECO:0000256" key="6">
    <source>
        <dbReference type="ARBA" id="ARBA00033409"/>
    </source>
</evidence>
<evidence type="ECO:0000256" key="3">
    <source>
        <dbReference type="ARBA" id="ARBA00022763"/>
    </source>
</evidence>
<feature type="domain" description="DNA replication/recombination mediator RecO N-terminal" evidence="8">
    <location>
        <begin position="5"/>
        <end position="80"/>
    </location>
</feature>
<organism evidence="9 10">
    <name type="scientific">Candidatus Woesebacteria bacterium GW2011_GWB1_39_10</name>
    <dbReference type="NCBI Taxonomy" id="1618572"/>
    <lineage>
        <taxon>Bacteria</taxon>
        <taxon>Candidatus Woeseibacteriota</taxon>
    </lineage>
</organism>
<dbReference type="InterPro" id="IPR037278">
    <property type="entry name" value="ARFGAP/RecO"/>
</dbReference>
<dbReference type="InterPro" id="IPR042242">
    <property type="entry name" value="RecO_C"/>
</dbReference>
<reference evidence="9 10" key="1">
    <citation type="journal article" date="2015" name="Nature">
        <title>rRNA introns, odd ribosomes, and small enigmatic genomes across a large radiation of phyla.</title>
        <authorList>
            <person name="Brown C.T."/>
            <person name="Hug L.A."/>
            <person name="Thomas B.C."/>
            <person name="Sharon I."/>
            <person name="Castelle C.J."/>
            <person name="Singh A."/>
            <person name="Wilkins M.J."/>
            <person name="Williams K.H."/>
            <person name="Banfield J.F."/>
        </authorList>
    </citation>
    <scope>NUCLEOTIDE SEQUENCE [LARGE SCALE GENOMIC DNA]</scope>
</reference>
<dbReference type="NCBIfam" id="TIGR00613">
    <property type="entry name" value="reco"/>
    <property type="match status" value="1"/>
</dbReference>
<proteinExistence type="inferred from homology"/>
<dbReference type="SUPFAM" id="SSF50249">
    <property type="entry name" value="Nucleic acid-binding proteins"/>
    <property type="match status" value="1"/>
</dbReference>
<evidence type="ECO:0000256" key="1">
    <source>
        <dbReference type="ARBA" id="ARBA00007452"/>
    </source>
</evidence>
<dbReference type="STRING" id="1618572.UT17_C0004G0121"/>
<dbReference type="InterPro" id="IPR022572">
    <property type="entry name" value="DNA_rep/recomb_RecO_N"/>
</dbReference>
<accession>A0A0G0LIQ9</accession>
<keyword evidence="4 7" id="KW-0233">DNA recombination</keyword>
<keyword evidence="3 7" id="KW-0227">DNA damage</keyword>
<dbReference type="GO" id="GO:0043590">
    <property type="term" value="C:bacterial nucleoid"/>
    <property type="evidence" value="ECO:0007669"/>
    <property type="project" value="TreeGrafter"/>
</dbReference>
<name>A0A0G0LIQ9_9BACT</name>
<sequence>MKPHSYTSEGIVLARRNFGEADRILIIFSKNLGRLSLLAKGIRKPKSHKRGHLEVFSLINFQASTGHGLDYMTEVEMIDDFKEIRTSLNKVSLAYYFAEIIGRITHDGETNVDLFNLILRYLNKLKKTKKLKDLRMDFILNLLTTLGFWPEGKTLTDADQKLEEVIERKIFSQRVGKRMVS</sequence>
<evidence type="ECO:0000256" key="7">
    <source>
        <dbReference type="HAMAP-Rule" id="MF_00201"/>
    </source>
</evidence>
<comment type="similarity">
    <text evidence="1 7">Belongs to the RecO family.</text>
</comment>
<dbReference type="InterPro" id="IPR003717">
    <property type="entry name" value="RecO"/>
</dbReference>
<evidence type="ECO:0000256" key="2">
    <source>
        <dbReference type="ARBA" id="ARBA00021310"/>
    </source>
</evidence>
<gene>
    <name evidence="7" type="primary">recO</name>
    <name evidence="9" type="ORF">UT17_C0004G0121</name>
</gene>
<dbReference type="GO" id="GO:0006302">
    <property type="term" value="P:double-strand break repair"/>
    <property type="evidence" value="ECO:0007669"/>
    <property type="project" value="TreeGrafter"/>
</dbReference>
<dbReference type="Pfam" id="PF11967">
    <property type="entry name" value="RecO_N"/>
    <property type="match status" value="1"/>
</dbReference>
<dbReference type="EMBL" id="LBVU01000004">
    <property type="protein sequence ID" value="KKQ91773.1"/>
    <property type="molecule type" value="Genomic_DNA"/>
</dbReference>
<evidence type="ECO:0000256" key="4">
    <source>
        <dbReference type="ARBA" id="ARBA00023172"/>
    </source>
</evidence>
<dbReference type="HAMAP" id="MF_00201">
    <property type="entry name" value="RecO"/>
    <property type="match status" value="1"/>
</dbReference>